<feature type="non-terminal residue" evidence="2">
    <location>
        <position position="1"/>
    </location>
</feature>
<accession>A0AAE3U616</accession>
<keyword evidence="1" id="KW-1133">Transmembrane helix</keyword>
<reference evidence="2" key="1">
    <citation type="submission" date="2023-05" db="EMBL/GenBank/DDBJ databases">
        <authorList>
            <person name="Zhang X."/>
        </authorList>
    </citation>
    <scope>NUCLEOTIDE SEQUENCE</scope>
    <source>
        <strain evidence="2">YF14B1</strain>
    </source>
</reference>
<proteinExistence type="predicted"/>
<dbReference type="Proteomes" id="UP001241110">
    <property type="component" value="Unassembled WGS sequence"/>
</dbReference>
<name>A0AAE3U616_9BACT</name>
<dbReference type="AlphaFoldDB" id="A0AAE3U616"/>
<protein>
    <submittedName>
        <fullName evidence="2">Uncharacterized protein</fullName>
    </submittedName>
</protein>
<keyword evidence="1" id="KW-0812">Transmembrane</keyword>
<sequence>KTNGFNLEQVAFQDTTKIRLLISFVIVAYILALEQGILQEESSPVRYIRPSSGKKYRSVSIFRDGLQKIKEKLTYLVDFRTYLFKLTPKKTTVFKIV</sequence>
<gene>
    <name evidence="2" type="ORF">QNI16_06235</name>
</gene>
<organism evidence="2 3">
    <name type="scientific">Xanthocytophaga flava</name>
    <dbReference type="NCBI Taxonomy" id="3048013"/>
    <lineage>
        <taxon>Bacteria</taxon>
        <taxon>Pseudomonadati</taxon>
        <taxon>Bacteroidota</taxon>
        <taxon>Cytophagia</taxon>
        <taxon>Cytophagales</taxon>
        <taxon>Rhodocytophagaceae</taxon>
        <taxon>Xanthocytophaga</taxon>
    </lineage>
</organism>
<evidence type="ECO:0000313" key="2">
    <source>
        <dbReference type="EMBL" id="MDJ1480077.1"/>
    </source>
</evidence>
<dbReference type="RefSeq" id="WP_409932543.1">
    <property type="nucleotide sequence ID" value="NZ_JASJOS010000002.1"/>
</dbReference>
<evidence type="ECO:0000256" key="1">
    <source>
        <dbReference type="SAM" id="Phobius"/>
    </source>
</evidence>
<evidence type="ECO:0000313" key="3">
    <source>
        <dbReference type="Proteomes" id="UP001241110"/>
    </source>
</evidence>
<dbReference type="EMBL" id="JASJOS010000002">
    <property type="protein sequence ID" value="MDJ1480077.1"/>
    <property type="molecule type" value="Genomic_DNA"/>
</dbReference>
<comment type="caution">
    <text evidence="2">The sequence shown here is derived from an EMBL/GenBank/DDBJ whole genome shotgun (WGS) entry which is preliminary data.</text>
</comment>
<keyword evidence="1" id="KW-0472">Membrane</keyword>
<feature type="transmembrane region" description="Helical" evidence="1">
    <location>
        <begin position="20"/>
        <end position="38"/>
    </location>
</feature>